<evidence type="ECO:0000313" key="1">
    <source>
        <dbReference type="EMBL" id="BAU81460.1"/>
    </source>
</evidence>
<name>A0A160NV53_STRLU</name>
<evidence type="ECO:0000313" key="2">
    <source>
        <dbReference type="Proteomes" id="UP000217676"/>
    </source>
</evidence>
<dbReference type="Proteomes" id="UP000217676">
    <property type="component" value="Chromosome"/>
</dbReference>
<keyword evidence="2" id="KW-1185">Reference proteome</keyword>
<dbReference type="Gene3D" id="3.40.50.12780">
    <property type="entry name" value="N-terminal domain of ligase-like"/>
    <property type="match status" value="1"/>
</dbReference>
<organism evidence="1 2">
    <name type="scientific">Streptomyces laurentii</name>
    <dbReference type="NCBI Taxonomy" id="39478"/>
    <lineage>
        <taxon>Bacteria</taxon>
        <taxon>Bacillati</taxon>
        <taxon>Actinomycetota</taxon>
        <taxon>Actinomycetes</taxon>
        <taxon>Kitasatosporales</taxon>
        <taxon>Streptomycetaceae</taxon>
        <taxon>Streptomyces</taxon>
    </lineage>
</organism>
<gene>
    <name evidence="1" type="ORF">SLA_0505</name>
</gene>
<dbReference type="EMBL" id="AP017424">
    <property type="protein sequence ID" value="BAU81460.1"/>
    <property type="molecule type" value="Genomic_DNA"/>
</dbReference>
<sequence length="42" mass="4568">MLTHANLIANICQNEQVLPQTTAETVPAVLPFFHDSGSQGHH</sequence>
<dbReference type="InterPro" id="IPR042099">
    <property type="entry name" value="ANL_N_sf"/>
</dbReference>
<dbReference type="KEGG" id="slau:SLA_0505"/>
<proteinExistence type="predicted"/>
<accession>A0A160NV53</accession>
<reference evidence="1 2" key="1">
    <citation type="journal article" date="2016" name="Genome Announc.">
        <title>Complete Genome Sequence of Thiostrepton-Producing Streptomyces laurentii ATCC 31255.</title>
        <authorList>
            <person name="Doi K."/>
            <person name="Fujino Y."/>
            <person name="Nagayoshi Y."/>
            <person name="Ohshima T."/>
            <person name="Ogata S."/>
        </authorList>
    </citation>
    <scope>NUCLEOTIDE SEQUENCE [LARGE SCALE GENOMIC DNA]</scope>
    <source>
        <strain evidence="1 2">ATCC 31255</strain>
    </source>
</reference>
<protein>
    <submittedName>
        <fullName evidence="1">Uncharacterized protein</fullName>
    </submittedName>
</protein>
<dbReference type="AlphaFoldDB" id="A0A160NV53"/>